<dbReference type="AlphaFoldDB" id="A0A1W1UFA6"/>
<keyword evidence="1 2" id="KW-0807">Transducer</keyword>
<dbReference type="Pfam" id="PF17201">
    <property type="entry name" value="Cache_3-Cache_2"/>
    <property type="match status" value="1"/>
</dbReference>
<dbReference type="PANTHER" id="PTHR32089:SF112">
    <property type="entry name" value="LYSOZYME-LIKE PROTEIN-RELATED"/>
    <property type="match status" value="1"/>
</dbReference>
<dbReference type="GO" id="GO:0016020">
    <property type="term" value="C:membrane"/>
    <property type="evidence" value="ECO:0007669"/>
    <property type="project" value="InterPro"/>
</dbReference>
<evidence type="ECO:0000256" key="2">
    <source>
        <dbReference type="PROSITE-ProRule" id="PRU00284"/>
    </source>
</evidence>
<evidence type="ECO:0000259" key="4">
    <source>
        <dbReference type="PROSITE" id="PS50111"/>
    </source>
</evidence>
<dbReference type="GO" id="GO:0007165">
    <property type="term" value="P:signal transduction"/>
    <property type="evidence" value="ECO:0007669"/>
    <property type="project" value="UniProtKB-KW"/>
</dbReference>
<accession>A0A1W1UFA6</accession>
<evidence type="ECO:0000256" key="3">
    <source>
        <dbReference type="SAM" id="Phobius"/>
    </source>
</evidence>
<keyword evidence="3" id="KW-0472">Membrane</keyword>
<dbReference type="SUPFAM" id="SSF58104">
    <property type="entry name" value="Methyl-accepting chemotaxis protein (MCP) signaling domain"/>
    <property type="match status" value="1"/>
</dbReference>
<dbReference type="SUPFAM" id="SSF103190">
    <property type="entry name" value="Sensory domain-like"/>
    <property type="match status" value="1"/>
</dbReference>
<evidence type="ECO:0000313" key="6">
    <source>
        <dbReference type="Proteomes" id="UP000192731"/>
    </source>
</evidence>
<dbReference type="SMART" id="SM00283">
    <property type="entry name" value="MA"/>
    <property type="match status" value="1"/>
</dbReference>
<dbReference type="STRING" id="656914.SAMN00017405_0797"/>
<sequence length="580" mass="64029">MKSIKNKLIILILLLVIVSSISTVGIGLKSSFKTTENIIHELYEEQLRSAYNMLKVYLVEEFGEFKMSTDGRLVDENGNPIDGRFAYIDELSQGMDVVATVFSKNGNDYKRILTTIRDEKGERVVGTNLDPKGKAYEEISKGNVYFGEAEILGKQYVTQYVPITENNEVIGIYFVGKPIDNIQNIINNGITSIIKSVILLVIIILSISSVISYFIGTSIAKPISALTNIINKKANLDFRIDGQLEVLKYIKRKDEIGIMANAFKIMEDNIREFIIKTSDTAEQVAASSEELTATSQQAASSAEGVVKTIEEIAKGANNQAIDTETSANNIDEMGNYLEKNEQYIHDLNKASQEIYKQKEEGYDILKELVLKTNQNSEATQTIYEIILSNNQSAEKIESASEMIQSIADQTNLLALNAAIEAARAGEAGRGFSVVAEEIRKLAEQSNSFTNDIKVVIDELKIKSDGAVSTMQKVKGIVDSQSKSVKDTEDKFKLIADAIDSVEDIIKRLNISSELMTDNKNKIIELMQNLSAISEENAAGTQEASASMEEQAASIEEISNSGESLATIAEELQQIIHKFKV</sequence>
<feature type="transmembrane region" description="Helical" evidence="3">
    <location>
        <begin position="193"/>
        <end position="215"/>
    </location>
</feature>
<dbReference type="InterPro" id="IPR004089">
    <property type="entry name" value="MCPsignal_dom"/>
</dbReference>
<protein>
    <submittedName>
        <fullName evidence="5">Methyl-accepting chemotaxis protein</fullName>
    </submittedName>
</protein>
<dbReference type="OrthoDB" id="597657at2"/>
<name>A0A1W1UFA6_DESTI</name>
<dbReference type="CDD" id="cd06225">
    <property type="entry name" value="HAMP"/>
    <property type="match status" value="1"/>
</dbReference>
<keyword evidence="3" id="KW-1133">Transmembrane helix</keyword>
<dbReference type="RefSeq" id="WP_143334176.1">
    <property type="nucleotide sequence ID" value="NZ_FWWT01000005.1"/>
</dbReference>
<feature type="domain" description="Methyl-accepting transducer" evidence="4">
    <location>
        <begin position="294"/>
        <end position="551"/>
    </location>
</feature>
<gene>
    <name evidence="5" type="ORF">SAMN00017405_0797</name>
</gene>
<keyword evidence="6" id="KW-1185">Reference proteome</keyword>
<dbReference type="Gene3D" id="6.10.340.10">
    <property type="match status" value="1"/>
</dbReference>
<dbReference type="PANTHER" id="PTHR32089">
    <property type="entry name" value="METHYL-ACCEPTING CHEMOTAXIS PROTEIN MCPB"/>
    <property type="match status" value="1"/>
</dbReference>
<dbReference type="Pfam" id="PF00015">
    <property type="entry name" value="MCPsignal"/>
    <property type="match status" value="1"/>
</dbReference>
<dbReference type="Gene3D" id="1.10.287.950">
    <property type="entry name" value="Methyl-accepting chemotaxis protein"/>
    <property type="match status" value="1"/>
</dbReference>
<evidence type="ECO:0000256" key="1">
    <source>
        <dbReference type="ARBA" id="ARBA00023224"/>
    </source>
</evidence>
<dbReference type="InterPro" id="IPR033462">
    <property type="entry name" value="Cache_3-Cache_2"/>
</dbReference>
<dbReference type="Proteomes" id="UP000192731">
    <property type="component" value="Unassembled WGS sequence"/>
</dbReference>
<keyword evidence="3" id="KW-0812">Transmembrane</keyword>
<organism evidence="5 6">
    <name type="scientific">Desulfonispora thiosulfatigenes DSM 11270</name>
    <dbReference type="NCBI Taxonomy" id="656914"/>
    <lineage>
        <taxon>Bacteria</taxon>
        <taxon>Bacillati</taxon>
        <taxon>Bacillota</taxon>
        <taxon>Clostridia</taxon>
        <taxon>Eubacteriales</taxon>
        <taxon>Peptococcaceae</taxon>
        <taxon>Desulfonispora</taxon>
    </lineage>
</organism>
<dbReference type="PROSITE" id="PS50111">
    <property type="entry name" value="CHEMOTAXIS_TRANSDUC_2"/>
    <property type="match status" value="1"/>
</dbReference>
<dbReference type="EMBL" id="FWWT01000005">
    <property type="protein sequence ID" value="SMB79785.1"/>
    <property type="molecule type" value="Genomic_DNA"/>
</dbReference>
<reference evidence="5 6" key="1">
    <citation type="submission" date="2017-04" db="EMBL/GenBank/DDBJ databases">
        <authorList>
            <person name="Afonso C.L."/>
            <person name="Miller P.J."/>
            <person name="Scott M.A."/>
            <person name="Spackman E."/>
            <person name="Goraichik I."/>
            <person name="Dimitrov K.M."/>
            <person name="Suarez D.L."/>
            <person name="Swayne D.E."/>
        </authorList>
    </citation>
    <scope>NUCLEOTIDE SEQUENCE [LARGE SCALE GENOMIC DNA]</scope>
    <source>
        <strain evidence="5 6">DSM 11270</strain>
    </source>
</reference>
<evidence type="ECO:0000313" key="5">
    <source>
        <dbReference type="EMBL" id="SMB79785.1"/>
    </source>
</evidence>
<dbReference type="InterPro" id="IPR029151">
    <property type="entry name" value="Sensor-like_sf"/>
</dbReference>
<proteinExistence type="predicted"/>